<name>A0A1B1N6F8_9BACL</name>
<dbReference type="Gene3D" id="2.30.30.290">
    <property type="entry name" value="YopX-like domains"/>
    <property type="match status" value="1"/>
</dbReference>
<feature type="domain" description="YopX protein" evidence="1">
    <location>
        <begin position="31"/>
        <end position="76"/>
    </location>
</feature>
<dbReference type="EMBL" id="CP014167">
    <property type="protein sequence ID" value="ANS76975.1"/>
    <property type="molecule type" value="Genomic_DNA"/>
</dbReference>
<sequence>MNPQYKVLFNEKVYGYVSHSDIAVTVKGGQTFEFNDCRLLQNTGFKDSEGNPIFEGDVLQSIRNNKAACLTVERSDAPEDFGFKCVHYEISALGDINHPFSEIHDMSLQFWLNDDLYQMKVVGDFWSIYQAKANKIKYNVEAVKKTWEK</sequence>
<reference evidence="2 3" key="1">
    <citation type="submission" date="2016-01" db="EMBL/GenBank/DDBJ databases">
        <title>Complete Genome Sequence of Paenibacillus yonginensis DCY84, a novel Plant Growth-Promoting Bacteria with Elicitation of Induced Systemic Resistance.</title>
        <authorList>
            <person name="Kim Y.J."/>
            <person name="Yang D.C."/>
            <person name="Sukweenadhi J."/>
        </authorList>
    </citation>
    <scope>NUCLEOTIDE SEQUENCE [LARGE SCALE GENOMIC DNA]</scope>
    <source>
        <strain evidence="2 3">DCY84</strain>
    </source>
</reference>
<organism evidence="2 3">
    <name type="scientific">Paenibacillus yonginensis</name>
    <dbReference type="NCBI Taxonomy" id="1462996"/>
    <lineage>
        <taxon>Bacteria</taxon>
        <taxon>Bacillati</taxon>
        <taxon>Bacillota</taxon>
        <taxon>Bacilli</taxon>
        <taxon>Bacillales</taxon>
        <taxon>Paenibacillaceae</taxon>
        <taxon>Paenibacillus</taxon>
    </lineage>
</organism>
<keyword evidence="3" id="KW-1185">Reference proteome</keyword>
<evidence type="ECO:0000259" key="1">
    <source>
        <dbReference type="Pfam" id="PF09643"/>
    </source>
</evidence>
<dbReference type="STRING" id="1462996.AWM70_22285"/>
<dbReference type="SUPFAM" id="SSF159006">
    <property type="entry name" value="YopX-like"/>
    <property type="match status" value="1"/>
</dbReference>
<dbReference type="KEGG" id="pyg:AWM70_22285"/>
<dbReference type="InterPro" id="IPR023385">
    <property type="entry name" value="YopX-like_C"/>
</dbReference>
<evidence type="ECO:0000313" key="3">
    <source>
        <dbReference type="Proteomes" id="UP000092573"/>
    </source>
</evidence>
<gene>
    <name evidence="2" type="ORF">AWM70_22285</name>
</gene>
<dbReference type="Proteomes" id="UP000092573">
    <property type="component" value="Chromosome"/>
</dbReference>
<evidence type="ECO:0000313" key="2">
    <source>
        <dbReference type="EMBL" id="ANS76975.1"/>
    </source>
</evidence>
<dbReference type="InterPro" id="IPR019096">
    <property type="entry name" value="YopX_protein"/>
</dbReference>
<protein>
    <recommendedName>
        <fullName evidence="1">YopX protein domain-containing protein</fullName>
    </recommendedName>
</protein>
<proteinExistence type="predicted"/>
<dbReference type="RefSeq" id="WP_068700130.1">
    <property type="nucleotide sequence ID" value="NZ_CP014167.1"/>
</dbReference>
<dbReference type="AlphaFoldDB" id="A0A1B1N6F8"/>
<dbReference type="Pfam" id="PF09643">
    <property type="entry name" value="YopX"/>
    <property type="match status" value="1"/>
</dbReference>
<accession>A0A1B1N6F8</accession>